<keyword evidence="2" id="KW-0560">Oxidoreductase</keyword>
<dbReference type="PATRIC" id="fig|74704.6.peg.979"/>
<dbReference type="InterPro" id="IPR037523">
    <property type="entry name" value="VOC_core"/>
</dbReference>
<dbReference type="EMBL" id="LAKJ01000018">
    <property type="protein sequence ID" value="KKI63099.1"/>
    <property type="molecule type" value="Genomic_DNA"/>
</dbReference>
<dbReference type="PANTHER" id="PTHR36437">
    <property type="entry name" value="GLYOXALASE/BLEOMYCIN RESISTANCE PROTEIN/DIOXYGENASE"/>
    <property type="match status" value="1"/>
</dbReference>
<dbReference type="Proteomes" id="UP000034455">
    <property type="component" value="Unassembled WGS sequence"/>
</dbReference>
<sequence>MEKLNQVMLYVDDQSKAVDFWENIMEFVVISEEALAEGYKAVEIAPNNEVETSISIMEKAFIKKYSPEVNLGTPSLMFKASNFDELYEKLKAKGLTGHDIIEMSGTRVFNFQDGQGNYFAVSE</sequence>
<keyword evidence="2" id="KW-0223">Dioxygenase</keyword>
<dbReference type="InterPro" id="IPR029068">
    <property type="entry name" value="Glyas_Bleomycin-R_OHBP_Dase"/>
</dbReference>
<dbReference type="SUPFAM" id="SSF54593">
    <property type="entry name" value="Glyoxalase/Bleomycin resistance protein/Dihydroxybiphenyl dioxygenase"/>
    <property type="match status" value="1"/>
</dbReference>
<protein>
    <submittedName>
        <fullName evidence="2">Glyoxalase/bleomycin resistance protein/dioxygenase superfamily protein</fullName>
    </submittedName>
</protein>
<dbReference type="PROSITE" id="PS51819">
    <property type="entry name" value="VOC"/>
    <property type="match status" value="1"/>
</dbReference>
<dbReference type="GO" id="GO:0051213">
    <property type="term" value="F:dioxygenase activity"/>
    <property type="evidence" value="ECO:0007669"/>
    <property type="project" value="UniProtKB-KW"/>
</dbReference>
<comment type="caution">
    <text evidence="2">The sequence shown here is derived from an EMBL/GenBank/DDBJ whole genome shotgun (WGS) entry which is preliminary data.</text>
</comment>
<dbReference type="PANTHER" id="PTHR36437:SF2">
    <property type="entry name" value="GLYOXALASE_BLEOMYCIN RESISTANCE PROTEIN_DIOXYGENASE"/>
    <property type="match status" value="1"/>
</dbReference>
<reference evidence="2 3" key="1">
    <citation type="submission" date="2015-03" db="EMBL/GenBank/DDBJ databases">
        <title>Genome Assembly of Staphylococcus cohnii subsp. cohnii strain G22B2.</title>
        <authorList>
            <person name="Nair G."/>
            <person name="Kaur G."/>
            <person name="Khatri I."/>
            <person name="Singh N.K."/>
            <person name="Sathyabama S."/>
            <person name="Maurya S.K."/>
            <person name="Subramanian S."/>
            <person name="Agrewala J.N."/>
            <person name="Mayilraj S."/>
        </authorList>
    </citation>
    <scope>NUCLEOTIDE SEQUENCE [LARGE SCALE GENOMIC DNA]</scope>
    <source>
        <strain evidence="2 3">G22B2</strain>
    </source>
</reference>
<gene>
    <name evidence="2" type="ORF">UF66_0955</name>
</gene>
<feature type="domain" description="VOC" evidence="1">
    <location>
        <begin position="3"/>
        <end position="123"/>
    </location>
</feature>
<proteinExistence type="predicted"/>
<dbReference type="GeneID" id="58098147"/>
<accession>A0A0M2NX50</accession>
<dbReference type="Pfam" id="PF00903">
    <property type="entry name" value="Glyoxalase"/>
    <property type="match status" value="1"/>
</dbReference>
<organism evidence="2 3">
    <name type="scientific">Staphylococcus cohnii subsp. cohnii</name>
    <dbReference type="NCBI Taxonomy" id="74704"/>
    <lineage>
        <taxon>Bacteria</taxon>
        <taxon>Bacillati</taxon>
        <taxon>Bacillota</taxon>
        <taxon>Bacilli</taxon>
        <taxon>Bacillales</taxon>
        <taxon>Staphylococcaceae</taxon>
        <taxon>Staphylococcus</taxon>
        <taxon>Staphylococcus cohnii species complex</taxon>
    </lineage>
</organism>
<dbReference type="RefSeq" id="WP_019467900.1">
    <property type="nucleotide sequence ID" value="NZ_BKAS01000031.1"/>
</dbReference>
<dbReference type="AlphaFoldDB" id="A0A0M2NX50"/>
<dbReference type="Gene3D" id="3.10.180.10">
    <property type="entry name" value="2,3-Dihydroxybiphenyl 1,2-Dioxygenase, domain 1"/>
    <property type="match status" value="1"/>
</dbReference>
<evidence type="ECO:0000313" key="3">
    <source>
        <dbReference type="Proteomes" id="UP000034455"/>
    </source>
</evidence>
<name>A0A0M2NX50_STACC</name>
<dbReference type="InterPro" id="IPR004360">
    <property type="entry name" value="Glyas_Fos-R_dOase_dom"/>
</dbReference>
<evidence type="ECO:0000259" key="1">
    <source>
        <dbReference type="PROSITE" id="PS51819"/>
    </source>
</evidence>
<evidence type="ECO:0000313" key="2">
    <source>
        <dbReference type="EMBL" id="KKI63099.1"/>
    </source>
</evidence>